<evidence type="ECO:0000313" key="1">
    <source>
        <dbReference type="EMBL" id="EEY70288.1"/>
    </source>
</evidence>
<dbReference type="AlphaFoldDB" id="D0P0A7"/>
<dbReference type="STRING" id="403677.D0P0A7"/>
<name>D0P0A7_PHYIT</name>
<accession>D0P0A7</accession>
<organism evidence="1 2">
    <name type="scientific">Phytophthora infestans (strain T30-4)</name>
    <name type="common">Potato late blight agent</name>
    <dbReference type="NCBI Taxonomy" id="403677"/>
    <lineage>
        <taxon>Eukaryota</taxon>
        <taxon>Sar</taxon>
        <taxon>Stramenopiles</taxon>
        <taxon>Oomycota</taxon>
        <taxon>Peronosporomycetes</taxon>
        <taxon>Peronosporales</taxon>
        <taxon>Peronosporaceae</taxon>
        <taxon>Phytophthora</taxon>
    </lineage>
</organism>
<sequence>MTSDSSWVEELTDQLYLDDPSKHSQAPESLCQLVSPVPLYKYEFVDPAASDYSAVRRSDRETSVEPGICLIDDAQVAEAGVVQGVLDDQRPFVVDSVRIIELELVISFQQKNVLNHPRALQTLDKPVNAQVNGLKKSILFERPRLTQSQLSQSQSQANCKHPLIQSQLNLINDSRIHDMLFIDRRQQLHEHLDFLINNVDLNSVAKTNIASVPVTVMNLTLRDCNISTLSSSFMRELDPIPGLVVESIHTELESLYIQGNEIKDFNVTKDQFAQIQGFTAFISTSGSPWSSTGSKSIPKDMVSADSDNVLLCQTPDDMDSAVAAVD</sequence>
<dbReference type="KEGG" id="pif:PITG_19546"/>
<proteinExistence type="predicted"/>
<dbReference type="GeneID" id="9467126"/>
<dbReference type="InParanoid" id="D0P0A7"/>
<dbReference type="Proteomes" id="UP000006643">
    <property type="component" value="Unassembled WGS sequence"/>
</dbReference>
<gene>
    <name evidence="1" type="ORF">PITG_19546</name>
</gene>
<evidence type="ECO:0000313" key="2">
    <source>
        <dbReference type="Proteomes" id="UP000006643"/>
    </source>
</evidence>
<protein>
    <submittedName>
        <fullName evidence="1">Uncharacterized protein</fullName>
    </submittedName>
</protein>
<dbReference type="OrthoDB" id="10549635at2759"/>
<reference evidence="2" key="1">
    <citation type="journal article" date="2009" name="Nature">
        <title>Genome sequence and analysis of the Irish potato famine pathogen Phytophthora infestans.</title>
        <authorList>
            <consortium name="The Broad Institute Genome Sequencing Platform"/>
            <person name="Haas B.J."/>
            <person name="Kamoun S."/>
            <person name="Zody M.C."/>
            <person name="Jiang R.H."/>
            <person name="Handsaker R.E."/>
            <person name="Cano L.M."/>
            <person name="Grabherr M."/>
            <person name="Kodira C.D."/>
            <person name="Raffaele S."/>
            <person name="Torto-Alalibo T."/>
            <person name="Bozkurt T.O."/>
            <person name="Ah-Fong A.M."/>
            <person name="Alvarado L."/>
            <person name="Anderson V.L."/>
            <person name="Armstrong M.R."/>
            <person name="Avrova A."/>
            <person name="Baxter L."/>
            <person name="Beynon J."/>
            <person name="Boevink P.C."/>
            <person name="Bollmann S.R."/>
            <person name="Bos J.I."/>
            <person name="Bulone V."/>
            <person name="Cai G."/>
            <person name="Cakir C."/>
            <person name="Carrington J.C."/>
            <person name="Chawner M."/>
            <person name="Conti L."/>
            <person name="Costanzo S."/>
            <person name="Ewan R."/>
            <person name="Fahlgren N."/>
            <person name="Fischbach M.A."/>
            <person name="Fugelstad J."/>
            <person name="Gilroy E.M."/>
            <person name="Gnerre S."/>
            <person name="Green P.J."/>
            <person name="Grenville-Briggs L.J."/>
            <person name="Griffith J."/>
            <person name="Grunwald N.J."/>
            <person name="Horn K."/>
            <person name="Horner N.R."/>
            <person name="Hu C.H."/>
            <person name="Huitema E."/>
            <person name="Jeong D.H."/>
            <person name="Jones A.M."/>
            <person name="Jones J.D."/>
            <person name="Jones R.W."/>
            <person name="Karlsson E.K."/>
            <person name="Kunjeti S.G."/>
            <person name="Lamour K."/>
            <person name="Liu Z."/>
            <person name="Ma L."/>
            <person name="Maclean D."/>
            <person name="Chibucos M.C."/>
            <person name="McDonald H."/>
            <person name="McWalters J."/>
            <person name="Meijer H.J."/>
            <person name="Morgan W."/>
            <person name="Morris P.F."/>
            <person name="Munro C.A."/>
            <person name="O'Neill K."/>
            <person name="Ospina-Giraldo M."/>
            <person name="Pinzon A."/>
            <person name="Pritchard L."/>
            <person name="Ramsahoye B."/>
            <person name="Ren Q."/>
            <person name="Restrepo S."/>
            <person name="Roy S."/>
            <person name="Sadanandom A."/>
            <person name="Savidor A."/>
            <person name="Schornack S."/>
            <person name="Schwartz D.C."/>
            <person name="Schumann U.D."/>
            <person name="Schwessinger B."/>
            <person name="Seyer L."/>
            <person name="Sharpe T."/>
            <person name="Silvar C."/>
            <person name="Song J."/>
            <person name="Studholme D.J."/>
            <person name="Sykes S."/>
            <person name="Thines M."/>
            <person name="van de Vondervoort P.J."/>
            <person name="Phuntumart V."/>
            <person name="Wawra S."/>
            <person name="Weide R."/>
            <person name="Win J."/>
            <person name="Young C."/>
            <person name="Zhou S."/>
            <person name="Fry W."/>
            <person name="Meyers B.C."/>
            <person name="van West P."/>
            <person name="Ristaino J."/>
            <person name="Govers F."/>
            <person name="Birch P.R."/>
            <person name="Whisson S.C."/>
            <person name="Judelson H.S."/>
            <person name="Nusbaum C."/>
        </authorList>
    </citation>
    <scope>NUCLEOTIDE SEQUENCE [LARGE SCALE GENOMIC DNA]</scope>
    <source>
        <strain evidence="2">T30-4</strain>
    </source>
</reference>
<keyword evidence="2" id="KW-1185">Reference proteome</keyword>
<dbReference type="VEuPathDB" id="FungiDB:PITG_19546"/>
<dbReference type="RefSeq" id="XP_002996944.1">
    <property type="nucleotide sequence ID" value="XM_002996898.1"/>
</dbReference>
<dbReference type="HOGENOM" id="CLU_853825_0_0_1"/>
<dbReference type="EMBL" id="DS028215">
    <property type="protein sequence ID" value="EEY70288.1"/>
    <property type="molecule type" value="Genomic_DNA"/>
</dbReference>